<evidence type="ECO:0000313" key="2">
    <source>
        <dbReference type="EMBL" id="PCJ24392.1"/>
    </source>
</evidence>
<evidence type="ECO:0000256" key="1">
    <source>
        <dbReference type="SAM" id="SignalP"/>
    </source>
</evidence>
<accession>A0A2A5AYR6</accession>
<sequence>MNFQKLLMALVCANGLLVPGDLLAAEKILSLSEAVQLTLDNNPQFRTYQLRNEALKGQSQIANQKPALQLSTEIENVIGTGDLNWFQGTELTLALSQVIEIGDKRAARVNTVSQRQNVLLAEQRVLELDLLSEVATRYIELASIERRQFLLARSSELARNVLNSVSVRVDAGRAPEAERARAIAAVSMAELAEQSLSFSALGAAIQLSSLWGVLQPTFAGIDANIMQLKELEPIEVLLHKLDKNPVITVFASESRLREAELREARSRRRANVEVGAGIRHLAGLNDTALLFQVTVPLFSKNRNRGNVTSAQANLLRVGSEKETALLKMHTQLLLLDHQRRLALNEFHTLQDTVIPQLNVALDVTRTAFESGRYSYLELTVAQKEMLEAEFSLIEVAARAHLLRVEIERLSGEEFNNFYREIPNPL</sequence>
<feature type="signal peptide" evidence="1">
    <location>
        <begin position="1"/>
        <end position="24"/>
    </location>
</feature>
<dbReference type="PANTHER" id="PTHR30203:SF24">
    <property type="entry name" value="BLR4935 PROTEIN"/>
    <property type="match status" value="1"/>
</dbReference>
<reference evidence="3" key="1">
    <citation type="submission" date="2017-08" db="EMBL/GenBank/DDBJ databases">
        <title>A dynamic microbial community with high functional redundancy inhabits the cold, oxic subseafloor aquifer.</title>
        <authorList>
            <person name="Tully B.J."/>
            <person name="Wheat C.G."/>
            <person name="Glazer B.T."/>
            <person name="Huber J.A."/>
        </authorList>
    </citation>
    <scope>NUCLEOTIDE SEQUENCE [LARGE SCALE GENOMIC DNA]</scope>
</reference>
<feature type="chain" id="PRO_5012540101" evidence="1">
    <location>
        <begin position="25"/>
        <end position="425"/>
    </location>
</feature>
<dbReference type="Gene3D" id="1.20.1600.10">
    <property type="entry name" value="Outer membrane efflux proteins (OEP)"/>
    <property type="match status" value="1"/>
</dbReference>
<protein>
    <submittedName>
        <fullName evidence="2">RND transporter</fullName>
    </submittedName>
</protein>
<dbReference type="SUPFAM" id="SSF56954">
    <property type="entry name" value="Outer membrane efflux proteins (OEP)"/>
    <property type="match status" value="1"/>
</dbReference>
<keyword evidence="1" id="KW-0732">Signal</keyword>
<name>A0A2A5AYR6_9GAMM</name>
<gene>
    <name evidence="2" type="ORF">COA96_09725</name>
</gene>
<organism evidence="2 3">
    <name type="scientific">SAR86 cluster bacterium</name>
    <dbReference type="NCBI Taxonomy" id="2030880"/>
    <lineage>
        <taxon>Bacteria</taxon>
        <taxon>Pseudomonadati</taxon>
        <taxon>Pseudomonadota</taxon>
        <taxon>Gammaproteobacteria</taxon>
        <taxon>SAR86 cluster</taxon>
    </lineage>
</organism>
<dbReference type="InterPro" id="IPR010131">
    <property type="entry name" value="MdtP/NodT-like"/>
</dbReference>
<dbReference type="GO" id="GO:0015562">
    <property type="term" value="F:efflux transmembrane transporter activity"/>
    <property type="evidence" value="ECO:0007669"/>
    <property type="project" value="InterPro"/>
</dbReference>
<comment type="caution">
    <text evidence="2">The sequence shown here is derived from an EMBL/GenBank/DDBJ whole genome shotgun (WGS) entry which is preliminary data.</text>
</comment>
<dbReference type="PANTHER" id="PTHR30203">
    <property type="entry name" value="OUTER MEMBRANE CATION EFFLUX PROTEIN"/>
    <property type="match status" value="1"/>
</dbReference>
<dbReference type="Proteomes" id="UP000218327">
    <property type="component" value="Unassembled WGS sequence"/>
</dbReference>
<proteinExistence type="predicted"/>
<dbReference type="EMBL" id="NVVJ01000027">
    <property type="protein sequence ID" value="PCJ24392.1"/>
    <property type="molecule type" value="Genomic_DNA"/>
</dbReference>
<evidence type="ECO:0000313" key="3">
    <source>
        <dbReference type="Proteomes" id="UP000218327"/>
    </source>
</evidence>
<dbReference type="AlphaFoldDB" id="A0A2A5AYR6"/>